<keyword evidence="2" id="KW-1185">Reference proteome</keyword>
<reference evidence="1" key="1">
    <citation type="journal article" date="2014" name="Int. J. Syst. Evol. Microbiol.">
        <title>Complete genome sequence of Corynebacterium casei LMG S-19264T (=DSM 44701T), isolated from a smear-ripened cheese.</title>
        <authorList>
            <consortium name="US DOE Joint Genome Institute (JGI-PGF)"/>
            <person name="Walter F."/>
            <person name="Albersmeier A."/>
            <person name="Kalinowski J."/>
            <person name="Ruckert C."/>
        </authorList>
    </citation>
    <scope>NUCLEOTIDE SEQUENCE</scope>
    <source>
        <strain evidence="1">JCM 4125</strain>
    </source>
</reference>
<evidence type="ECO:0000313" key="2">
    <source>
        <dbReference type="Proteomes" id="UP000646776"/>
    </source>
</evidence>
<dbReference type="Proteomes" id="UP000646776">
    <property type="component" value="Unassembled WGS sequence"/>
</dbReference>
<dbReference type="SUPFAM" id="SSF48600">
    <property type="entry name" value="Chorismate mutase II"/>
    <property type="match status" value="1"/>
</dbReference>
<gene>
    <name evidence="1" type="ORF">GCM10010226_17860</name>
</gene>
<accession>A0A918H6Z6</accession>
<organism evidence="1 2">
    <name type="scientific">Streptomyces phaeofaciens</name>
    <dbReference type="NCBI Taxonomy" id="68254"/>
    <lineage>
        <taxon>Bacteria</taxon>
        <taxon>Bacillati</taxon>
        <taxon>Actinomycetota</taxon>
        <taxon>Actinomycetes</taxon>
        <taxon>Kitasatosporales</taxon>
        <taxon>Streptomycetaceae</taxon>
        <taxon>Streptomyces</taxon>
    </lineage>
</organism>
<protein>
    <recommendedName>
        <fullName evidence="3">Chorismate mutase</fullName>
    </recommendedName>
</protein>
<proteinExistence type="predicted"/>
<sequence length="96" mass="10088">MRGGAERAPGEGLPGLADGLDSLDDQIIALLLRRAELARGHRSARRTAGLPASELTWENRVLARYGARLGRPGTGIGRAVLALTEQDTPTGTPAPH</sequence>
<name>A0A918H6Z6_9ACTN</name>
<dbReference type="InterPro" id="IPR036979">
    <property type="entry name" value="CM_dom_sf"/>
</dbReference>
<comment type="caution">
    <text evidence="1">The sequence shown here is derived from an EMBL/GenBank/DDBJ whole genome shotgun (WGS) entry which is preliminary data.</text>
</comment>
<dbReference type="EMBL" id="BMSA01000003">
    <property type="protein sequence ID" value="GGT41789.1"/>
    <property type="molecule type" value="Genomic_DNA"/>
</dbReference>
<evidence type="ECO:0000313" key="1">
    <source>
        <dbReference type="EMBL" id="GGT41789.1"/>
    </source>
</evidence>
<dbReference type="InterPro" id="IPR036263">
    <property type="entry name" value="Chorismate_II_sf"/>
</dbReference>
<dbReference type="Gene3D" id="1.20.59.10">
    <property type="entry name" value="Chorismate mutase"/>
    <property type="match status" value="1"/>
</dbReference>
<dbReference type="RefSeq" id="WP_189709454.1">
    <property type="nucleotide sequence ID" value="NZ_BMSA01000003.1"/>
</dbReference>
<dbReference type="GO" id="GO:0046417">
    <property type="term" value="P:chorismate metabolic process"/>
    <property type="evidence" value="ECO:0007669"/>
    <property type="project" value="InterPro"/>
</dbReference>
<reference evidence="1" key="2">
    <citation type="submission" date="2020-09" db="EMBL/GenBank/DDBJ databases">
        <authorList>
            <person name="Sun Q."/>
            <person name="Ohkuma M."/>
        </authorList>
    </citation>
    <scope>NUCLEOTIDE SEQUENCE</scope>
    <source>
        <strain evidence="1">JCM 4125</strain>
    </source>
</reference>
<dbReference type="AlphaFoldDB" id="A0A918H6Z6"/>
<evidence type="ECO:0008006" key="3">
    <source>
        <dbReference type="Google" id="ProtNLM"/>
    </source>
</evidence>